<proteinExistence type="predicted"/>
<reference evidence="2" key="1">
    <citation type="journal article" date="2020" name="mSystems">
        <title>Genome- and Community-Level Interaction Insights into Carbon Utilization and Element Cycling Functions of Hydrothermarchaeota in Hydrothermal Sediment.</title>
        <authorList>
            <person name="Zhou Z."/>
            <person name="Liu Y."/>
            <person name="Xu W."/>
            <person name="Pan J."/>
            <person name="Luo Z.H."/>
            <person name="Li M."/>
        </authorList>
    </citation>
    <scope>NUCLEOTIDE SEQUENCE [LARGE SCALE GENOMIC DNA]</scope>
    <source>
        <strain evidence="2">SpSt-289</strain>
    </source>
</reference>
<accession>A0A7C1JIU9</accession>
<dbReference type="Pfam" id="PF00753">
    <property type="entry name" value="Lactamase_B"/>
    <property type="match status" value="1"/>
</dbReference>
<dbReference type="Gene3D" id="1.10.10.10">
    <property type="entry name" value="Winged helix-like DNA-binding domain superfamily/Winged helix DNA-binding domain"/>
    <property type="match status" value="1"/>
</dbReference>
<dbReference type="InterPro" id="IPR001279">
    <property type="entry name" value="Metallo-B-lactamas"/>
</dbReference>
<dbReference type="InterPro" id="IPR036388">
    <property type="entry name" value="WH-like_DNA-bd_sf"/>
</dbReference>
<sequence>MGESWVALDAETYVVYRNIGKERALPNESYIHLQGSNKPEKNFYRVLRHPGYQIVHQPLPDLAKSPIYVMKIALNRCPKKDGGLMSTNTAPVTVTEVANGIYRVRLSLPFALNHVNCYLLEDDGGWTMLDTGLHRPEVYAGWQAALAQIGIELNDIRRILVTHMHPDHIGLAGRLQQETGATVFMSPREWEVAEAAWVYDEQQEQALPDYLRKVGAPPDVGAIVSSQQRKLRQMTQPTPVDVAFLNPGETIAIGGRSFKVIHAPGHADGQILFYAASDRLIFCGDQVLQSITPNIGLWPSTQPNPLKRYMESLQSLMALDVVQALPGHHGIITDWQGRLCELLRHHEERLKATYAAAANGTTALEASYAIFDFDRFSPHEIRFAVAEALAHLEYLAEAGQLERFEKDGFVAYRPT</sequence>
<evidence type="ECO:0000313" key="2">
    <source>
        <dbReference type="EMBL" id="HDX30302.1"/>
    </source>
</evidence>
<dbReference type="InterPro" id="IPR050662">
    <property type="entry name" value="Sec-metab_biosynth-thioest"/>
</dbReference>
<gene>
    <name evidence="2" type="ORF">ENQ20_02285</name>
</gene>
<feature type="domain" description="Metallo-beta-lactamase" evidence="1">
    <location>
        <begin position="114"/>
        <end position="328"/>
    </location>
</feature>
<comment type="caution">
    <text evidence="2">The sequence shown here is derived from an EMBL/GenBank/DDBJ whole genome shotgun (WGS) entry which is preliminary data.</text>
</comment>
<dbReference type="GO" id="GO:0016787">
    <property type="term" value="F:hydrolase activity"/>
    <property type="evidence" value="ECO:0007669"/>
    <property type="project" value="UniProtKB-KW"/>
</dbReference>
<dbReference type="SUPFAM" id="SSF56281">
    <property type="entry name" value="Metallo-hydrolase/oxidoreductase"/>
    <property type="match status" value="1"/>
</dbReference>
<organism evidence="2">
    <name type="scientific">Caldilinea aerophila</name>
    <dbReference type="NCBI Taxonomy" id="133453"/>
    <lineage>
        <taxon>Bacteria</taxon>
        <taxon>Bacillati</taxon>
        <taxon>Chloroflexota</taxon>
        <taxon>Caldilineae</taxon>
        <taxon>Caldilineales</taxon>
        <taxon>Caldilineaceae</taxon>
        <taxon>Caldilinea</taxon>
    </lineage>
</organism>
<dbReference type="SMART" id="SM00849">
    <property type="entry name" value="Lactamase_B"/>
    <property type="match status" value="1"/>
</dbReference>
<dbReference type="Gene3D" id="3.60.15.10">
    <property type="entry name" value="Ribonuclease Z/Hydroxyacylglutathione hydrolase-like"/>
    <property type="match status" value="1"/>
</dbReference>
<dbReference type="CDD" id="cd07725">
    <property type="entry name" value="TTHA1429-like_MBL-fold"/>
    <property type="match status" value="1"/>
</dbReference>
<keyword evidence="2" id="KW-0378">Hydrolase</keyword>
<dbReference type="InterPro" id="IPR048933">
    <property type="entry name" value="B_lactamase-like_C"/>
</dbReference>
<dbReference type="Pfam" id="PF21221">
    <property type="entry name" value="B_lactamase-like_C"/>
    <property type="match status" value="1"/>
</dbReference>
<dbReference type="InterPro" id="IPR036866">
    <property type="entry name" value="RibonucZ/Hydroxyglut_hydro"/>
</dbReference>
<evidence type="ECO:0000259" key="1">
    <source>
        <dbReference type="SMART" id="SM00849"/>
    </source>
</evidence>
<dbReference type="AlphaFoldDB" id="A0A7C1JIU9"/>
<dbReference type="PANTHER" id="PTHR23131:SF4">
    <property type="entry name" value="METALLO-BETA-LACTAMASE SUPERFAMILY POTEIN"/>
    <property type="match status" value="1"/>
</dbReference>
<dbReference type="PANTHER" id="PTHR23131">
    <property type="entry name" value="ENDORIBONUCLEASE LACTB2"/>
    <property type="match status" value="1"/>
</dbReference>
<name>A0A7C1JIU9_9CHLR</name>
<dbReference type="EMBL" id="DSMG01000034">
    <property type="protein sequence ID" value="HDX30302.1"/>
    <property type="molecule type" value="Genomic_DNA"/>
</dbReference>
<protein>
    <submittedName>
        <fullName evidence="2">MBL fold metallo-hydrolase</fullName>
    </submittedName>
</protein>